<proteinExistence type="inferred from homology"/>
<keyword evidence="12" id="KW-1185">Reference proteome</keyword>
<gene>
    <name evidence="11" type="ORF">EJ06DRAFT_388012</name>
</gene>
<dbReference type="InterPro" id="IPR035952">
    <property type="entry name" value="Rhomboid-like_sf"/>
</dbReference>
<keyword evidence="6 9" id="KW-0472">Membrane</keyword>
<dbReference type="EMBL" id="ML996693">
    <property type="protein sequence ID" value="KAF2401337.1"/>
    <property type="molecule type" value="Genomic_DNA"/>
</dbReference>
<sequence length="582" mass="64814">MRIQYQRFSTNRPSFGPAMNHVSTFASKASNTYTLISNLQPCRHSPRIALATRSSLRTFQATARWSPIGSRLQQIRERKPVVSAQCLTIRHASSKSAASAHKKTTEKKPKPPRAPPAKTPPARPAQTKPAEVFAKAEIKDIFGTSVSVAWGTKVLHELQERRTSGSLADRGIAFPDVTEEQGLKALAWLRQKYPVDEEAAAAQWAEEEVARLEQEYMERAEKLGLYKKSEPEESVGVVQPVDEIYGPSVLVERRRLVEEEERLALEKQAENGPTVQDQQLDIIAQKRVELASERKREHWERLKEAAQIEPEKIFAERSAFSRLWAPTLVGLGVAGLSLVYAESYEPPSLSMRLFPDVPPAMSTCIALAAANAAVFVLWRLPRAWWMMNRYFMLSAGHPNAFSVLGALFSHQYAGHLLQNMAFIGLVGLQVHEEIGRGNFLALYLTAGIAGSLTSLWYRVLTRDFLAATVGASGAVYGIVCAFLTVRDDREMHLPWPVNRSFEYDSRILLALVVAYEFFIMRRAKGKGPNDHLTHLGGMTMGALGGLVCKWRSQRDAASVQMTGMHAAEEGLDADNSMDTRTE</sequence>
<dbReference type="GO" id="GO:0006465">
    <property type="term" value="P:signal peptide processing"/>
    <property type="evidence" value="ECO:0007669"/>
    <property type="project" value="TreeGrafter"/>
</dbReference>
<feature type="transmembrane region" description="Helical" evidence="9">
    <location>
        <begin position="464"/>
        <end position="485"/>
    </location>
</feature>
<dbReference type="Pfam" id="PF01694">
    <property type="entry name" value="Rhomboid"/>
    <property type="match status" value="1"/>
</dbReference>
<evidence type="ECO:0000256" key="6">
    <source>
        <dbReference type="ARBA" id="ARBA00023136"/>
    </source>
</evidence>
<feature type="transmembrane region" description="Helical" evidence="9">
    <location>
        <begin position="360"/>
        <end position="378"/>
    </location>
</feature>
<dbReference type="SUPFAM" id="SSF144091">
    <property type="entry name" value="Rhomboid-like"/>
    <property type="match status" value="1"/>
</dbReference>
<dbReference type="GO" id="GO:0004252">
    <property type="term" value="F:serine-type endopeptidase activity"/>
    <property type="evidence" value="ECO:0007669"/>
    <property type="project" value="InterPro"/>
</dbReference>
<feature type="domain" description="Peptidase S54 rhomboid" evidence="10">
    <location>
        <begin position="402"/>
        <end position="548"/>
    </location>
</feature>
<reference evidence="11" key="1">
    <citation type="journal article" date="2020" name="Stud. Mycol.">
        <title>101 Dothideomycetes genomes: a test case for predicting lifestyles and emergence of pathogens.</title>
        <authorList>
            <person name="Haridas S."/>
            <person name="Albert R."/>
            <person name="Binder M."/>
            <person name="Bloem J."/>
            <person name="Labutti K."/>
            <person name="Salamov A."/>
            <person name="Andreopoulos B."/>
            <person name="Baker S."/>
            <person name="Barry K."/>
            <person name="Bills G."/>
            <person name="Bluhm B."/>
            <person name="Cannon C."/>
            <person name="Castanera R."/>
            <person name="Culley D."/>
            <person name="Daum C."/>
            <person name="Ezra D."/>
            <person name="Gonzalez J."/>
            <person name="Henrissat B."/>
            <person name="Kuo A."/>
            <person name="Liang C."/>
            <person name="Lipzen A."/>
            <person name="Lutzoni F."/>
            <person name="Magnuson J."/>
            <person name="Mondo S."/>
            <person name="Nolan M."/>
            <person name="Ohm R."/>
            <person name="Pangilinan J."/>
            <person name="Park H.-J."/>
            <person name="Ramirez L."/>
            <person name="Alfaro M."/>
            <person name="Sun H."/>
            <person name="Tritt A."/>
            <person name="Yoshinaga Y."/>
            <person name="Zwiers L.-H."/>
            <person name="Turgeon B."/>
            <person name="Goodwin S."/>
            <person name="Spatafora J."/>
            <person name="Crous P."/>
            <person name="Grigoriev I."/>
        </authorList>
    </citation>
    <scope>NUCLEOTIDE SEQUENCE</scope>
    <source>
        <strain evidence="11">CBS 262.69</strain>
    </source>
</reference>
<accession>A0A6G1HZT0</accession>
<dbReference type="Gene3D" id="1.20.1540.10">
    <property type="entry name" value="Rhomboid-like"/>
    <property type="match status" value="1"/>
</dbReference>
<feature type="region of interest" description="Disordered" evidence="8">
    <location>
        <begin position="92"/>
        <end position="129"/>
    </location>
</feature>
<comment type="subcellular location">
    <subcellularLocation>
        <location evidence="1">Membrane</location>
        <topology evidence="1">Multi-pass membrane protein</topology>
    </subcellularLocation>
</comment>
<dbReference type="InterPro" id="IPR022764">
    <property type="entry name" value="Peptidase_S54_rhomboid_dom"/>
</dbReference>
<evidence type="ECO:0000256" key="3">
    <source>
        <dbReference type="ARBA" id="ARBA00022692"/>
    </source>
</evidence>
<organism evidence="11 12">
    <name type="scientific">Trichodelitschia bisporula</name>
    <dbReference type="NCBI Taxonomy" id="703511"/>
    <lineage>
        <taxon>Eukaryota</taxon>
        <taxon>Fungi</taxon>
        <taxon>Dikarya</taxon>
        <taxon>Ascomycota</taxon>
        <taxon>Pezizomycotina</taxon>
        <taxon>Dothideomycetes</taxon>
        <taxon>Dothideomycetes incertae sedis</taxon>
        <taxon>Phaeotrichales</taxon>
        <taxon>Phaeotrichaceae</taxon>
        <taxon>Trichodelitschia</taxon>
    </lineage>
</organism>
<dbReference type="PANTHER" id="PTHR43731">
    <property type="entry name" value="RHOMBOID PROTEASE"/>
    <property type="match status" value="1"/>
</dbReference>
<keyword evidence="4" id="KW-0378">Hydrolase</keyword>
<dbReference type="Proteomes" id="UP000799640">
    <property type="component" value="Unassembled WGS sequence"/>
</dbReference>
<evidence type="ECO:0000256" key="1">
    <source>
        <dbReference type="ARBA" id="ARBA00004141"/>
    </source>
</evidence>
<evidence type="ECO:0000256" key="8">
    <source>
        <dbReference type="SAM" id="MobiDB-lite"/>
    </source>
</evidence>
<evidence type="ECO:0000256" key="7">
    <source>
        <dbReference type="SAM" id="Coils"/>
    </source>
</evidence>
<evidence type="ECO:0000313" key="12">
    <source>
        <dbReference type="Proteomes" id="UP000799640"/>
    </source>
</evidence>
<evidence type="ECO:0000256" key="2">
    <source>
        <dbReference type="ARBA" id="ARBA00009045"/>
    </source>
</evidence>
<keyword evidence="7" id="KW-0175">Coiled coil</keyword>
<feature type="compositionally biased region" description="Pro residues" evidence="8">
    <location>
        <begin position="112"/>
        <end position="123"/>
    </location>
</feature>
<feature type="transmembrane region" description="Helical" evidence="9">
    <location>
        <begin position="439"/>
        <end position="457"/>
    </location>
</feature>
<feature type="coiled-coil region" evidence="7">
    <location>
        <begin position="195"/>
        <end position="222"/>
    </location>
</feature>
<evidence type="ECO:0000256" key="4">
    <source>
        <dbReference type="ARBA" id="ARBA00022801"/>
    </source>
</evidence>
<evidence type="ECO:0000313" key="11">
    <source>
        <dbReference type="EMBL" id="KAF2401337.1"/>
    </source>
</evidence>
<name>A0A6G1HZT0_9PEZI</name>
<feature type="transmembrane region" description="Helical" evidence="9">
    <location>
        <begin position="323"/>
        <end position="340"/>
    </location>
</feature>
<keyword evidence="3 9" id="KW-0812">Transmembrane</keyword>
<dbReference type="PANTHER" id="PTHR43731:SF14">
    <property type="entry name" value="PRESENILIN-ASSOCIATED RHOMBOID-LIKE PROTEIN, MITOCHONDRIAL"/>
    <property type="match status" value="1"/>
</dbReference>
<comment type="similarity">
    <text evidence="2">Belongs to the peptidase S54 family.</text>
</comment>
<dbReference type="OrthoDB" id="10260614at2759"/>
<keyword evidence="5 9" id="KW-1133">Transmembrane helix</keyword>
<evidence type="ECO:0000256" key="9">
    <source>
        <dbReference type="SAM" id="Phobius"/>
    </source>
</evidence>
<dbReference type="InterPro" id="IPR050925">
    <property type="entry name" value="Rhomboid_protease_S54"/>
</dbReference>
<dbReference type="AlphaFoldDB" id="A0A6G1HZT0"/>
<evidence type="ECO:0000259" key="10">
    <source>
        <dbReference type="Pfam" id="PF01694"/>
    </source>
</evidence>
<protein>
    <recommendedName>
        <fullName evidence="10">Peptidase S54 rhomboid domain-containing protein</fullName>
    </recommendedName>
</protein>
<evidence type="ECO:0000256" key="5">
    <source>
        <dbReference type="ARBA" id="ARBA00022989"/>
    </source>
</evidence>
<dbReference type="GO" id="GO:0016020">
    <property type="term" value="C:membrane"/>
    <property type="evidence" value="ECO:0007669"/>
    <property type="project" value="UniProtKB-SubCell"/>
</dbReference>